<evidence type="ECO:0000256" key="3">
    <source>
        <dbReference type="ARBA" id="ARBA00012856"/>
    </source>
</evidence>
<name>A0A1F6CEB1_9BACT</name>
<evidence type="ECO:0000313" key="10">
    <source>
        <dbReference type="EMBL" id="OGG47320.1"/>
    </source>
</evidence>
<keyword evidence="4 7" id="KW-0554">One-carbon metabolism</keyword>
<dbReference type="Gene3D" id="3.40.430.10">
    <property type="entry name" value="Dihydrofolate Reductase, subunit A"/>
    <property type="match status" value="1"/>
</dbReference>
<comment type="catalytic activity">
    <reaction evidence="7">
        <text>(6S)-5,6,7,8-tetrahydrofolate + NADP(+) = 7,8-dihydrofolate + NADPH + H(+)</text>
        <dbReference type="Rhea" id="RHEA:15009"/>
        <dbReference type="ChEBI" id="CHEBI:15378"/>
        <dbReference type="ChEBI" id="CHEBI:57451"/>
        <dbReference type="ChEBI" id="CHEBI:57453"/>
        <dbReference type="ChEBI" id="CHEBI:57783"/>
        <dbReference type="ChEBI" id="CHEBI:58349"/>
        <dbReference type="EC" id="1.5.1.3"/>
    </reaction>
</comment>
<evidence type="ECO:0000256" key="7">
    <source>
        <dbReference type="PIRNR" id="PIRNR000194"/>
    </source>
</evidence>
<organism evidence="10 11">
    <name type="scientific">Candidatus Kaiserbacteria bacterium RIFCSPHIGHO2_01_FULL_49_13</name>
    <dbReference type="NCBI Taxonomy" id="1798477"/>
    <lineage>
        <taxon>Bacteria</taxon>
        <taxon>Candidatus Kaiseribacteriota</taxon>
    </lineage>
</organism>
<dbReference type="PIRSF" id="PIRSF000194">
    <property type="entry name" value="DHFR"/>
    <property type="match status" value="1"/>
</dbReference>
<evidence type="ECO:0000256" key="1">
    <source>
        <dbReference type="ARBA" id="ARBA00004903"/>
    </source>
</evidence>
<dbReference type="InterPro" id="IPR017925">
    <property type="entry name" value="DHFR_CS"/>
</dbReference>
<evidence type="ECO:0000256" key="6">
    <source>
        <dbReference type="ARBA" id="ARBA00023002"/>
    </source>
</evidence>
<comment type="caution">
    <text evidence="10">The sequence shown here is derived from an EMBL/GenBank/DDBJ whole genome shotgun (WGS) entry which is preliminary data.</text>
</comment>
<comment type="similarity">
    <text evidence="2 7 8">Belongs to the dihydrofolate reductase family.</text>
</comment>
<dbReference type="GO" id="GO:0004146">
    <property type="term" value="F:dihydrofolate reductase activity"/>
    <property type="evidence" value="ECO:0007669"/>
    <property type="project" value="UniProtKB-EC"/>
</dbReference>
<dbReference type="AlphaFoldDB" id="A0A1F6CEB1"/>
<dbReference type="GO" id="GO:0050661">
    <property type="term" value="F:NADP binding"/>
    <property type="evidence" value="ECO:0007669"/>
    <property type="project" value="InterPro"/>
</dbReference>
<dbReference type="InterPro" id="IPR001796">
    <property type="entry name" value="DHFR_dom"/>
</dbReference>
<comment type="function">
    <text evidence="7">Key enzyme in folate metabolism. Catalyzes an essential reaction for de novo glycine and purine synthesis, and for DNA precursor synthesis.</text>
</comment>
<dbReference type="EC" id="1.5.1.3" evidence="3 7"/>
<dbReference type="PROSITE" id="PS51330">
    <property type="entry name" value="DHFR_2"/>
    <property type="match status" value="1"/>
</dbReference>
<dbReference type="Pfam" id="PF00186">
    <property type="entry name" value="DHFR_1"/>
    <property type="match status" value="1"/>
</dbReference>
<dbReference type="PANTHER" id="PTHR48069:SF3">
    <property type="entry name" value="DIHYDROFOLATE REDUCTASE"/>
    <property type="match status" value="1"/>
</dbReference>
<dbReference type="PRINTS" id="PR00070">
    <property type="entry name" value="DHFR"/>
</dbReference>
<evidence type="ECO:0000256" key="2">
    <source>
        <dbReference type="ARBA" id="ARBA00009539"/>
    </source>
</evidence>
<dbReference type="Proteomes" id="UP000178344">
    <property type="component" value="Unassembled WGS sequence"/>
</dbReference>
<dbReference type="CDD" id="cd00209">
    <property type="entry name" value="DHFR"/>
    <property type="match status" value="1"/>
</dbReference>
<evidence type="ECO:0000313" key="11">
    <source>
        <dbReference type="Proteomes" id="UP000178344"/>
    </source>
</evidence>
<evidence type="ECO:0000256" key="8">
    <source>
        <dbReference type="RuleBase" id="RU004474"/>
    </source>
</evidence>
<sequence>MDMKAPRVSLAVALGRTNRAIGKDGRLPWRIPDDLKRFKELTMGHPVIMGRKTFESILGYLGKPLPGRTSVVLTRDRDFVYEGIVVAHSLSEAIDRAKNVDTEEIFIGGGGALYAEALPFIDRLYLTLVDDEGEGDIFFPPYDAFTKKISEEKRQTNDGLRYTWLTLER</sequence>
<dbReference type="InterPro" id="IPR024072">
    <property type="entry name" value="DHFR-like_dom_sf"/>
</dbReference>
<evidence type="ECO:0000256" key="5">
    <source>
        <dbReference type="ARBA" id="ARBA00022857"/>
    </source>
</evidence>
<comment type="pathway">
    <text evidence="1 7">Cofactor biosynthesis; tetrahydrofolate biosynthesis; 5,6,7,8-tetrahydrofolate from 7,8-dihydrofolate: step 1/1.</text>
</comment>
<feature type="domain" description="DHFR" evidence="9">
    <location>
        <begin position="7"/>
        <end position="169"/>
    </location>
</feature>
<accession>A0A1F6CEB1</accession>
<dbReference type="EMBL" id="MFKQ01000013">
    <property type="protein sequence ID" value="OGG47320.1"/>
    <property type="molecule type" value="Genomic_DNA"/>
</dbReference>
<gene>
    <name evidence="10" type="ORF">A2671_01405</name>
</gene>
<evidence type="ECO:0000256" key="4">
    <source>
        <dbReference type="ARBA" id="ARBA00022563"/>
    </source>
</evidence>
<dbReference type="GO" id="GO:0046452">
    <property type="term" value="P:dihydrofolate metabolic process"/>
    <property type="evidence" value="ECO:0007669"/>
    <property type="project" value="TreeGrafter"/>
</dbReference>
<protein>
    <recommendedName>
        <fullName evidence="3 7">Dihydrofolate reductase</fullName>
        <ecNumber evidence="3 7">1.5.1.3</ecNumber>
    </recommendedName>
</protein>
<dbReference type="UniPathway" id="UPA00077">
    <property type="reaction ID" value="UER00158"/>
</dbReference>
<keyword evidence="6 7" id="KW-0560">Oxidoreductase</keyword>
<proteinExistence type="inferred from homology"/>
<evidence type="ECO:0000259" key="9">
    <source>
        <dbReference type="PROSITE" id="PS51330"/>
    </source>
</evidence>
<dbReference type="PROSITE" id="PS00075">
    <property type="entry name" value="DHFR_1"/>
    <property type="match status" value="1"/>
</dbReference>
<dbReference type="GO" id="GO:0005829">
    <property type="term" value="C:cytosol"/>
    <property type="evidence" value="ECO:0007669"/>
    <property type="project" value="TreeGrafter"/>
</dbReference>
<dbReference type="GO" id="GO:0006730">
    <property type="term" value="P:one-carbon metabolic process"/>
    <property type="evidence" value="ECO:0007669"/>
    <property type="project" value="UniProtKB-KW"/>
</dbReference>
<dbReference type="PANTHER" id="PTHR48069">
    <property type="entry name" value="DIHYDROFOLATE REDUCTASE"/>
    <property type="match status" value="1"/>
</dbReference>
<dbReference type="GO" id="GO:0046654">
    <property type="term" value="P:tetrahydrofolate biosynthetic process"/>
    <property type="evidence" value="ECO:0007669"/>
    <property type="project" value="UniProtKB-UniPathway"/>
</dbReference>
<reference evidence="10 11" key="1">
    <citation type="journal article" date="2016" name="Nat. Commun.">
        <title>Thousands of microbial genomes shed light on interconnected biogeochemical processes in an aquifer system.</title>
        <authorList>
            <person name="Anantharaman K."/>
            <person name="Brown C.T."/>
            <person name="Hug L.A."/>
            <person name="Sharon I."/>
            <person name="Castelle C.J."/>
            <person name="Probst A.J."/>
            <person name="Thomas B.C."/>
            <person name="Singh A."/>
            <person name="Wilkins M.J."/>
            <person name="Karaoz U."/>
            <person name="Brodie E.L."/>
            <person name="Williams K.H."/>
            <person name="Hubbard S.S."/>
            <person name="Banfield J.F."/>
        </authorList>
    </citation>
    <scope>NUCLEOTIDE SEQUENCE [LARGE SCALE GENOMIC DNA]</scope>
</reference>
<keyword evidence="5 7" id="KW-0521">NADP</keyword>
<dbReference type="SUPFAM" id="SSF53597">
    <property type="entry name" value="Dihydrofolate reductase-like"/>
    <property type="match status" value="1"/>
</dbReference>
<dbReference type="GO" id="GO:0046655">
    <property type="term" value="P:folic acid metabolic process"/>
    <property type="evidence" value="ECO:0007669"/>
    <property type="project" value="TreeGrafter"/>
</dbReference>
<dbReference type="InterPro" id="IPR012259">
    <property type="entry name" value="DHFR"/>
</dbReference>